<keyword evidence="3" id="KW-1185">Reference proteome</keyword>
<dbReference type="EMBL" id="VTOU01000002">
    <property type="protein sequence ID" value="TZG27428.1"/>
    <property type="molecule type" value="Genomic_DNA"/>
</dbReference>
<evidence type="ECO:0000256" key="1">
    <source>
        <dbReference type="SAM" id="Phobius"/>
    </source>
</evidence>
<protein>
    <submittedName>
        <fullName evidence="2">Uncharacterized protein</fullName>
    </submittedName>
</protein>
<accession>A0A5D9C6F4</accession>
<organism evidence="2 3">
    <name type="scientific">Sphingomonas montanisoli</name>
    <dbReference type="NCBI Taxonomy" id="2606412"/>
    <lineage>
        <taxon>Bacteria</taxon>
        <taxon>Pseudomonadati</taxon>
        <taxon>Pseudomonadota</taxon>
        <taxon>Alphaproteobacteria</taxon>
        <taxon>Sphingomonadales</taxon>
        <taxon>Sphingomonadaceae</taxon>
        <taxon>Sphingomonas</taxon>
    </lineage>
</organism>
<dbReference type="AlphaFoldDB" id="A0A5D9C6F4"/>
<keyword evidence="1" id="KW-0812">Transmembrane</keyword>
<feature type="transmembrane region" description="Helical" evidence="1">
    <location>
        <begin position="178"/>
        <end position="198"/>
    </location>
</feature>
<evidence type="ECO:0000313" key="2">
    <source>
        <dbReference type="EMBL" id="TZG27428.1"/>
    </source>
</evidence>
<comment type="caution">
    <text evidence="2">The sequence shown here is derived from an EMBL/GenBank/DDBJ whole genome shotgun (WGS) entry which is preliminary data.</text>
</comment>
<feature type="transmembrane region" description="Helical" evidence="1">
    <location>
        <begin position="311"/>
        <end position="328"/>
    </location>
</feature>
<gene>
    <name evidence="2" type="ORF">FYJ91_07485</name>
</gene>
<evidence type="ECO:0000313" key="3">
    <source>
        <dbReference type="Proteomes" id="UP000322077"/>
    </source>
</evidence>
<keyword evidence="1" id="KW-1133">Transmembrane helix</keyword>
<feature type="transmembrane region" description="Helical" evidence="1">
    <location>
        <begin position="155"/>
        <end position="172"/>
    </location>
</feature>
<dbReference type="Proteomes" id="UP000322077">
    <property type="component" value="Unassembled WGS sequence"/>
</dbReference>
<name>A0A5D9C6F4_9SPHN</name>
<reference evidence="2 3" key="1">
    <citation type="submission" date="2019-08" db="EMBL/GenBank/DDBJ databases">
        <authorList>
            <person name="Wang G."/>
            <person name="Xu Z."/>
        </authorList>
    </citation>
    <scope>NUCLEOTIDE SEQUENCE [LARGE SCALE GENOMIC DNA]</scope>
    <source>
        <strain evidence="2 3">ZX</strain>
    </source>
</reference>
<sequence length="340" mass="37362">MVNLTGRGPLMGSVDRFFMETAFTARIVVDTIRDNFVGYVPTDPQRHQALQAEFDVIAAENRPQLGQLLKIEAALVDLMPDDMVCARLWSVQDRFRRVVPATTLTAYAASSPDPGSAQWSEPRFVKNQYKSLLDVIHINYLMNIGREKSIKRAKFIVVIAMTALTIAFLIVAKFSSDLVAYLVFLFIIGLMGATMSICRRLQTVVSHDAMTEDPIFELTGLRSGWVGLMLSLFMGGVFALVMYAIVMAGSLDSLLTVPEVADSIIANEAVPDAPVIVADRSQQLVKTCSARKGDTICDMAKALHLADISSLFRLILFAFAAGFAERLVPDMLGRLSKQSS</sequence>
<proteinExistence type="predicted"/>
<keyword evidence="1" id="KW-0472">Membrane</keyword>
<feature type="transmembrane region" description="Helical" evidence="1">
    <location>
        <begin position="225"/>
        <end position="246"/>
    </location>
</feature>